<dbReference type="Proteomes" id="UP000694044">
    <property type="component" value="Unassembled WGS sequence"/>
</dbReference>
<organism evidence="1 2">
    <name type="scientific">Phytophthora pseudosyringae</name>
    <dbReference type="NCBI Taxonomy" id="221518"/>
    <lineage>
        <taxon>Eukaryota</taxon>
        <taxon>Sar</taxon>
        <taxon>Stramenopiles</taxon>
        <taxon>Oomycota</taxon>
        <taxon>Peronosporomycetes</taxon>
        <taxon>Peronosporales</taxon>
        <taxon>Peronosporaceae</taxon>
        <taxon>Phytophthora</taxon>
    </lineage>
</organism>
<reference evidence="1" key="1">
    <citation type="submission" date="2021-02" db="EMBL/GenBank/DDBJ databases">
        <authorList>
            <person name="Palmer J.M."/>
        </authorList>
    </citation>
    <scope>NUCLEOTIDE SEQUENCE</scope>
    <source>
        <strain evidence="1">SCRP734</strain>
    </source>
</reference>
<sequence length="97" mass="10129">MATPNIAPDPAASPRAAVFVGQGRSPGAPPPCAHCDYAPSDQSAAATPVALDLDPLRLAAVSIDTFVSSYHGLLVKHQQALRERIIDPGTLRKRFGA</sequence>
<protein>
    <submittedName>
        <fullName evidence="1">Uncharacterized protein</fullName>
    </submittedName>
</protein>
<evidence type="ECO:0000313" key="2">
    <source>
        <dbReference type="Proteomes" id="UP000694044"/>
    </source>
</evidence>
<keyword evidence="2" id="KW-1185">Reference proteome</keyword>
<evidence type="ECO:0000313" key="1">
    <source>
        <dbReference type="EMBL" id="KAG7382637.1"/>
    </source>
</evidence>
<gene>
    <name evidence="1" type="ORF">PHYPSEUDO_004668</name>
</gene>
<dbReference type="OrthoDB" id="146523at2759"/>
<proteinExistence type="predicted"/>
<dbReference type="AlphaFoldDB" id="A0A8T1VMW9"/>
<name>A0A8T1VMW9_9STRA</name>
<accession>A0A8T1VMW9</accession>
<comment type="caution">
    <text evidence="1">The sequence shown here is derived from an EMBL/GenBank/DDBJ whole genome shotgun (WGS) entry which is preliminary data.</text>
</comment>
<dbReference type="EMBL" id="JAGDFM010000201">
    <property type="protein sequence ID" value="KAG7382637.1"/>
    <property type="molecule type" value="Genomic_DNA"/>
</dbReference>